<evidence type="ECO:0000259" key="1">
    <source>
        <dbReference type="Pfam" id="PF01370"/>
    </source>
</evidence>
<dbReference type="KEGG" id="parq:DSM112329_04443"/>
<gene>
    <name evidence="3" type="ORF">DSM112329_04443</name>
</gene>
<dbReference type="EMBL" id="CP114014">
    <property type="protein sequence ID" value="XAY07558.1"/>
    <property type="molecule type" value="Genomic_DNA"/>
</dbReference>
<feature type="domain" description="DUF1731" evidence="2">
    <location>
        <begin position="269"/>
        <end position="307"/>
    </location>
</feature>
<protein>
    <submittedName>
        <fullName evidence="3">Epimerase family protein</fullName>
    </submittedName>
</protein>
<dbReference type="PANTHER" id="PTHR11092">
    <property type="entry name" value="SUGAR NUCLEOTIDE EPIMERASE RELATED"/>
    <property type="match status" value="1"/>
</dbReference>
<reference evidence="3" key="1">
    <citation type="submission" date="2022-12" db="EMBL/GenBank/DDBJ databases">
        <title>Paraconexibacter alkalitolerans sp. nov. and Baekduia alba sp. nov., isolated from soil and emended description of the genera Paraconexibacter (Chun et al., 2020) and Baekduia (An et al., 2020).</title>
        <authorList>
            <person name="Vieira S."/>
            <person name="Huber K.J."/>
            <person name="Geppert A."/>
            <person name="Wolf J."/>
            <person name="Neumann-Schaal M."/>
            <person name="Muesken M."/>
            <person name="Overmann J."/>
        </authorList>
    </citation>
    <scope>NUCLEOTIDE SEQUENCE</scope>
    <source>
        <strain evidence="3">AEG42_29</strain>
    </source>
</reference>
<dbReference type="PANTHER" id="PTHR11092:SF0">
    <property type="entry name" value="EPIMERASE FAMILY PROTEIN SDR39U1"/>
    <property type="match status" value="1"/>
</dbReference>
<dbReference type="InterPro" id="IPR013549">
    <property type="entry name" value="DUF1731"/>
</dbReference>
<dbReference type="SUPFAM" id="SSF51735">
    <property type="entry name" value="NAD(P)-binding Rossmann-fold domains"/>
    <property type="match status" value="1"/>
</dbReference>
<feature type="domain" description="NAD-dependent epimerase/dehydratase" evidence="1">
    <location>
        <begin position="6"/>
        <end position="221"/>
    </location>
</feature>
<dbReference type="InterPro" id="IPR036291">
    <property type="entry name" value="NAD(P)-bd_dom_sf"/>
</dbReference>
<accession>A0AAU7B0X2</accession>
<sequence length="309" mass="32685">MDKERVVIAGGSGFLGVSLAHVLAAAGRDVVILSRTPPPVSGPWRHARWDGRTPGDWTRELDGAAGLVNLAGRTVDCIKTPDHRDEILRSRVESTTVLGNAVRTVDVPPPVWVQMSTAHIYGDPPQVVCTESSAYGEGLAPFVAKAWEAAFAAAVLPGQRGVVLRTGFVVGRDRGAGGGALSRLRTLVRLGLGGTVGGGTQGMSWIHEADMNALFTRSLDEDAVAGTYVASGPNPVPQAEFMRALRTALGRRIGLPATATMVRVGAPLLMRTDPDLALYGRYVVSERLREEGFTFAFPDLAPALADLVS</sequence>
<dbReference type="Gene3D" id="3.40.50.720">
    <property type="entry name" value="NAD(P)-binding Rossmann-like Domain"/>
    <property type="match status" value="1"/>
</dbReference>
<dbReference type="RefSeq" id="WP_354698751.1">
    <property type="nucleotide sequence ID" value="NZ_CP114014.1"/>
</dbReference>
<name>A0AAU7B0X2_9ACTN</name>
<organism evidence="3">
    <name type="scientific">Paraconexibacter sp. AEG42_29</name>
    <dbReference type="NCBI Taxonomy" id="2997339"/>
    <lineage>
        <taxon>Bacteria</taxon>
        <taxon>Bacillati</taxon>
        <taxon>Actinomycetota</taxon>
        <taxon>Thermoleophilia</taxon>
        <taxon>Solirubrobacterales</taxon>
        <taxon>Paraconexibacteraceae</taxon>
        <taxon>Paraconexibacter</taxon>
    </lineage>
</organism>
<evidence type="ECO:0000313" key="3">
    <source>
        <dbReference type="EMBL" id="XAY07558.1"/>
    </source>
</evidence>
<dbReference type="Pfam" id="PF08338">
    <property type="entry name" value="DUF1731"/>
    <property type="match status" value="1"/>
</dbReference>
<dbReference type="InterPro" id="IPR001509">
    <property type="entry name" value="Epimerase_deHydtase"/>
</dbReference>
<dbReference type="Pfam" id="PF01370">
    <property type="entry name" value="Epimerase"/>
    <property type="match status" value="1"/>
</dbReference>
<dbReference type="AlphaFoldDB" id="A0AAU7B0X2"/>
<proteinExistence type="predicted"/>
<evidence type="ECO:0000259" key="2">
    <source>
        <dbReference type="Pfam" id="PF08338"/>
    </source>
</evidence>